<name>A0A1X2IP19_9FUNG</name>
<comment type="caution">
    <text evidence="4">The sequence shown here is derived from an EMBL/GenBank/DDBJ whole genome shotgun (WGS) entry which is preliminary data.</text>
</comment>
<gene>
    <name evidence="4" type="ORF">BCR42DRAFT_371491</name>
</gene>
<proteinExistence type="predicted"/>
<accession>A0A1X2IP19</accession>
<dbReference type="AlphaFoldDB" id="A0A1X2IP19"/>
<dbReference type="OrthoDB" id="66599at2759"/>
<dbReference type="Pfam" id="PF21038">
    <property type="entry name" value="CEP104_N"/>
    <property type="match status" value="1"/>
</dbReference>
<feature type="region of interest" description="Disordered" evidence="1">
    <location>
        <begin position="889"/>
        <end position="940"/>
    </location>
</feature>
<dbReference type="EMBL" id="MCGE01000007">
    <property type="protein sequence ID" value="ORZ19753.1"/>
    <property type="molecule type" value="Genomic_DNA"/>
</dbReference>
<sequence>MKVLPLAYEVAHCSSWDDDHGPEKLVHSSPGNRHYTTTAPEKDVDNVQLKGWQTPKGPSYPQDLIIHLLGGPARITKIQLLSHHFKIATKVDIYVGLLKESEQDLSQQSDDDTDTLIEFTRLGYIGFDDNARTQFRARELKSIKINADGEYIRLVVRNNHQNHLNVYNQVGLLTLNIVGQPLAQDIHQPSSSLEYEIPLFDESNHITKGSSISSDDDYQSQIYELSASGMMELELQHWMSSLLHAESLAVKDESYQKAKTYKQLSDQLSRLLQLMVAFEQAKRQALDTRDYDEAEKIKSDIIEIKQAAESMIKQANLRIMDNGQVLENQGLIDATVEGGTATASQDHMYDEAIAKWTNFATCANGDKDGQQQTTDEEIIPFPTLSSSMSAKIQERRESQAVTMGAASFGDIATTFGDDDKDAMPEAIMDEERATYRPSLDVFGESTVACVLDMKSKCRERGLHQIQQCIGAVYQLAETQALDQLPRLFKNDAIDSDDLSAYLVNATLMMFQEAIMDSREPIVSLAIQIWQQLNDFYCIAKVDAEATKMWTLRAFSGVLRRTGDANLTIRSNAVDLVLKLSHTQGLLDQFICQPERIIHNHKEALSRIQLVQRAVDELKLQQDGGMIVLDRLMEFIMAYLYQGHEDVQQQAMQLLLLIGSQVEWSKLEPLLDEATRHSLQSKLQKKTGSSSKLVPDKDTTVAELRALTVHGGLSEEKKQPLKKRRPGASLADKKKAQVTTKKPTVVKRMRPPAAASTTNDTKVATTDHVQGVPEDTMCIFCDENNPQFNEQTLITHYYKNCPALTNCPMCQIILEVSTLQSHTATDCEKRHLMKQCTRCKQSIPVEQWLQHTLKATCSAYTNSENETRCPLCLVTIEPGTEEGWRAHLLTGGGCPKNPRGPQHRDNMIAATTPTKKQQPSSDKKQQQPSSIRMKPSSLRKK</sequence>
<feature type="domain" description="Centrosomal protein CEP104 Zn finger" evidence="3">
    <location>
        <begin position="776"/>
        <end position="888"/>
    </location>
</feature>
<keyword evidence="5" id="KW-1185">Reference proteome</keyword>
<dbReference type="PANTHER" id="PTHR13371">
    <property type="entry name" value="GLYCINE-, GLUTAMATE-, THIENYLCYCLOHEXYLPIPERIDINE-BINDING PROTEIN"/>
    <property type="match status" value="1"/>
</dbReference>
<dbReference type="InterPro" id="IPR011989">
    <property type="entry name" value="ARM-like"/>
</dbReference>
<dbReference type="InterPro" id="IPR048738">
    <property type="entry name" value="CEP104_Znf"/>
</dbReference>
<evidence type="ECO:0000313" key="4">
    <source>
        <dbReference type="EMBL" id="ORZ19753.1"/>
    </source>
</evidence>
<dbReference type="InterPro" id="IPR048739">
    <property type="entry name" value="CEP104_N"/>
</dbReference>
<evidence type="ECO:0000313" key="5">
    <source>
        <dbReference type="Proteomes" id="UP000193560"/>
    </source>
</evidence>
<dbReference type="Proteomes" id="UP000193560">
    <property type="component" value="Unassembled WGS sequence"/>
</dbReference>
<feature type="compositionally biased region" description="Low complexity" evidence="1">
    <location>
        <begin position="914"/>
        <end position="929"/>
    </location>
</feature>
<dbReference type="InterPro" id="IPR008979">
    <property type="entry name" value="Galactose-bd-like_sf"/>
</dbReference>
<evidence type="ECO:0000259" key="2">
    <source>
        <dbReference type="Pfam" id="PF21038"/>
    </source>
</evidence>
<dbReference type="Pfam" id="PF21040">
    <property type="entry name" value="CEP104-like_TOG"/>
    <property type="match status" value="1"/>
</dbReference>
<protein>
    <recommendedName>
        <fullName evidence="6">TOG domain-containing protein</fullName>
    </recommendedName>
</protein>
<evidence type="ECO:0000259" key="3">
    <source>
        <dbReference type="Pfam" id="PF21039"/>
    </source>
</evidence>
<dbReference type="SUPFAM" id="SSF49785">
    <property type="entry name" value="Galactose-binding domain-like"/>
    <property type="match status" value="1"/>
</dbReference>
<reference evidence="4 5" key="1">
    <citation type="submission" date="2016-07" db="EMBL/GenBank/DDBJ databases">
        <title>Pervasive Adenine N6-methylation of Active Genes in Fungi.</title>
        <authorList>
            <consortium name="DOE Joint Genome Institute"/>
            <person name="Mondo S.J."/>
            <person name="Dannebaum R.O."/>
            <person name="Kuo R.C."/>
            <person name="Labutti K."/>
            <person name="Haridas S."/>
            <person name="Kuo A."/>
            <person name="Salamov A."/>
            <person name="Ahrendt S.R."/>
            <person name="Lipzen A."/>
            <person name="Sullivan W."/>
            <person name="Andreopoulos W.B."/>
            <person name="Clum A."/>
            <person name="Lindquist E."/>
            <person name="Daum C."/>
            <person name="Ramamoorthy G.K."/>
            <person name="Gryganskyi A."/>
            <person name="Culley D."/>
            <person name="Magnuson J.K."/>
            <person name="James T.Y."/>
            <person name="O'Malley M.A."/>
            <person name="Stajich J.E."/>
            <person name="Spatafora J.W."/>
            <person name="Visel A."/>
            <person name="Grigoriev I.V."/>
        </authorList>
    </citation>
    <scope>NUCLEOTIDE SEQUENCE [LARGE SCALE GENOMIC DNA]</scope>
    <source>
        <strain evidence="4 5">NRRL 1336</strain>
    </source>
</reference>
<dbReference type="GO" id="GO:0005929">
    <property type="term" value="C:cilium"/>
    <property type="evidence" value="ECO:0007669"/>
    <property type="project" value="TreeGrafter"/>
</dbReference>
<evidence type="ECO:0008006" key="6">
    <source>
        <dbReference type="Google" id="ProtNLM"/>
    </source>
</evidence>
<dbReference type="Gene3D" id="1.25.10.10">
    <property type="entry name" value="Leucine-rich Repeat Variant"/>
    <property type="match status" value="1"/>
</dbReference>
<dbReference type="InterPro" id="IPR052607">
    <property type="entry name" value="CEP104-like"/>
</dbReference>
<organism evidence="4 5">
    <name type="scientific">Absidia repens</name>
    <dbReference type="NCBI Taxonomy" id="90262"/>
    <lineage>
        <taxon>Eukaryota</taxon>
        <taxon>Fungi</taxon>
        <taxon>Fungi incertae sedis</taxon>
        <taxon>Mucoromycota</taxon>
        <taxon>Mucoromycotina</taxon>
        <taxon>Mucoromycetes</taxon>
        <taxon>Mucorales</taxon>
        <taxon>Cunninghamellaceae</taxon>
        <taxon>Absidia</taxon>
    </lineage>
</organism>
<feature type="domain" description="Centrosomal protein CEP104 N-terminal" evidence="2">
    <location>
        <begin position="51"/>
        <end position="179"/>
    </location>
</feature>
<evidence type="ECO:0000256" key="1">
    <source>
        <dbReference type="SAM" id="MobiDB-lite"/>
    </source>
</evidence>
<dbReference type="PANTHER" id="PTHR13371:SF0">
    <property type="entry name" value="CENTROSOMAL PROTEIN OF 104 KDA"/>
    <property type="match status" value="1"/>
</dbReference>
<dbReference type="Pfam" id="PF21039">
    <property type="entry name" value="CEP104_ZnF"/>
    <property type="match status" value="1"/>
</dbReference>
<feature type="region of interest" description="Disordered" evidence="1">
    <location>
        <begin position="711"/>
        <end position="761"/>
    </location>
</feature>